<name>A0A6A6HNP7_VIRVR</name>
<organism evidence="1 2">
    <name type="scientific">Viridothelium virens</name>
    <name type="common">Speckled blister lichen</name>
    <name type="synonym">Trypethelium virens</name>
    <dbReference type="NCBI Taxonomy" id="1048519"/>
    <lineage>
        <taxon>Eukaryota</taxon>
        <taxon>Fungi</taxon>
        <taxon>Dikarya</taxon>
        <taxon>Ascomycota</taxon>
        <taxon>Pezizomycotina</taxon>
        <taxon>Dothideomycetes</taxon>
        <taxon>Dothideomycetes incertae sedis</taxon>
        <taxon>Trypetheliales</taxon>
        <taxon>Trypetheliaceae</taxon>
        <taxon>Viridothelium</taxon>
    </lineage>
</organism>
<sequence>MRSCYQGIELRYTGLILPLYSLREEVSRAKPELGRPEAMLRTGDVHLRPDSRAFR</sequence>
<gene>
    <name evidence="1" type="ORF">EV356DRAFT_499963</name>
</gene>
<dbReference type="Proteomes" id="UP000800092">
    <property type="component" value="Unassembled WGS sequence"/>
</dbReference>
<evidence type="ECO:0000313" key="2">
    <source>
        <dbReference type="Proteomes" id="UP000800092"/>
    </source>
</evidence>
<keyword evidence="2" id="KW-1185">Reference proteome</keyword>
<dbReference type="EMBL" id="ML991772">
    <property type="protein sequence ID" value="KAF2239745.1"/>
    <property type="molecule type" value="Genomic_DNA"/>
</dbReference>
<dbReference type="AlphaFoldDB" id="A0A6A6HNP7"/>
<reference evidence="1" key="1">
    <citation type="journal article" date="2020" name="Stud. Mycol.">
        <title>101 Dothideomycetes genomes: a test case for predicting lifestyles and emergence of pathogens.</title>
        <authorList>
            <person name="Haridas S."/>
            <person name="Albert R."/>
            <person name="Binder M."/>
            <person name="Bloem J."/>
            <person name="Labutti K."/>
            <person name="Salamov A."/>
            <person name="Andreopoulos B."/>
            <person name="Baker S."/>
            <person name="Barry K."/>
            <person name="Bills G."/>
            <person name="Bluhm B."/>
            <person name="Cannon C."/>
            <person name="Castanera R."/>
            <person name="Culley D."/>
            <person name="Daum C."/>
            <person name="Ezra D."/>
            <person name="Gonzalez J."/>
            <person name="Henrissat B."/>
            <person name="Kuo A."/>
            <person name="Liang C."/>
            <person name="Lipzen A."/>
            <person name="Lutzoni F."/>
            <person name="Magnuson J."/>
            <person name="Mondo S."/>
            <person name="Nolan M."/>
            <person name="Ohm R."/>
            <person name="Pangilinan J."/>
            <person name="Park H.-J."/>
            <person name="Ramirez L."/>
            <person name="Alfaro M."/>
            <person name="Sun H."/>
            <person name="Tritt A."/>
            <person name="Yoshinaga Y."/>
            <person name="Zwiers L.-H."/>
            <person name="Turgeon B."/>
            <person name="Goodwin S."/>
            <person name="Spatafora J."/>
            <person name="Crous P."/>
            <person name="Grigoriev I."/>
        </authorList>
    </citation>
    <scope>NUCLEOTIDE SEQUENCE</scope>
    <source>
        <strain evidence="1">Tuck. ex Michener</strain>
    </source>
</reference>
<protein>
    <submittedName>
        <fullName evidence="1">Uncharacterized protein</fullName>
    </submittedName>
</protein>
<evidence type="ECO:0000313" key="1">
    <source>
        <dbReference type="EMBL" id="KAF2239745.1"/>
    </source>
</evidence>
<proteinExistence type="predicted"/>
<accession>A0A6A6HNP7</accession>